<dbReference type="GeneID" id="106171087"/>
<organism evidence="3 4">
    <name type="scientific">Lingula anatina</name>
    <name type="common">Brachiopod</name>
    <name type="synonym">Lingula unguis</name>
    <dbReference type="NCBI Taxonomy" id="7574"/>
    <lineage>
        <taxon>Eukaryota</taxon>
        <taxon>Metazoa</taxon>
        <taxon>Spiralia</taxon>
        <taxon>Lophotrochozoa</taxon>
        <taxon>Brachiopoda</taxon>
        <taxon>Linguliformea</taxon>
        <taxon>Lingulata</taxon>
        <taxon>Lingulida</taxon>
        <taxon>Linguloidea</taxon>
        <taxon>Lingulidae</taxon>
        <taxon>Lingula</taxon>
    </lineage>
</organism>
<feature type="region of interest" description="Disordered" evidence="2">
    <location>
        <begin position="826"/>
        <end position="854"/>
    </location>
</feature>
<reference evidence="4" key="1">
    <citation type="submission" date="2025-08" db="UniProtKB">
        <authorList>
            <consortium name="RefSeq"/>
        </authorList>
    </citation>
    <scope>IDENTIFICATION</scope>
    <source>
        <tissue evidence="4">Gonads</tissue>
    </source>
</reference>
<feature type="region of interest" description="Disordered" evidence="2">
    <location>
        <begin position="65"/>
        <end position="84"/>
    </location>
</feature>
<feature type="coiled-coil region" evidence="1">
    <location>
        <begin position="603"/>
        <end position="752"/>
    </location>
</feature>
<name>A0A1S3J8Y0_LINAN</name>
<dbReference type="OMA" id="EQRTHNY"/>
<feature type="compositionally biased region" description="Low complexity" evidence="2">
    <location>
        <begin position="65"/>
        <end position="79"/>
    </location>
</feature>
<gene>
    <name evidence="4" type="primary">LOC106171087</name>
</gene>
<feature type="compositionally biased region" description="Basic residues" evidence="2">
    <location>
        <begin position="829"/>
        <end position="841"/>
    </location>
</feature>
<evidence type="ECO:0000256" key="1">
    <source>
        <dbReference type="SAM" id="Coils"/>
    </source>
</evidence>
<dbReference type="RefSeq" id="XP_013406676.1">
    <property type="nucleotide sequence ID" value="XM_013551222.1"/>
</dbReference>
<feature type="coiled-coil region" evidence="1">
    <location>
        <begin position="359"/>
        <end position="393"/>
    </location>
</feature>
<dbReference type="Gene3D" id="1.10.287.1490">
    <property type="match status" value="1"/>
</dbReference>
<feature type="coiled-coil region" evidence="1">
    <location>
        <begin position="153"/>
        <end position="271"/>
    </location>
</feature>
<dbReference type="PANTHER" id="PTHR18863">
    <property type="entry name" value="TSEC-2-RELATED"/>
    <property type="match status" value="1"/>
</dbReference>
<dbReference type="Proteomes" id="UP000085678">
    <property type="component" value="Unplaced"/>
</dbReference>
<keyword evidence="1" id="KW-0175">Coiled coil</keyword>
<proteinExistence type="predicted"/>
<dbReference type="OrthoDB" id="5832575at2759"/>
<dbReference type="KEGG" id="lak:106171087"/>
<feature type="coiled-coil region" evidence="1">
    <location>
        <begin position="465"/>
        <end position="520"/>
    </location>
</feature>
<evidence type="ECO:0000256" key="2">
    <source>
        <dbReference type="SAM" id="MobiDB-lite"/>
    </source>
</evidence>
<keyword evidence="3" id="KW-1185">Reference proteome</keyword>
<dbReference type="AlphaFoldDB" id="A0A1S3J8Y0"/>
<dbReference type="SUPFAM" id="SSF57997">
    <property type="entry name" value="Tropomyosin"/>
    <property type="match status" value="1"/>
</dbReference>
<evidence type="ECO:0000313" key="4">
    <source>
        <dbReference type="RefSeq" id="XP_013406676.1"/>
    </source>
</evidence>
<dbReference type="InterPro" id="IPR039139">
    <property type="entry name" value="CCDC170-like"/>
</dbReference>
<accession>A0A1S3J8Y0</accession>
<protein>
    <submittedName>
        <fullName evidence="4">Coiled-coil domain-containing protein 170</fullName>
    </submittedName>
</protein>
<sequence>MASYLRDSEIVSEGLPSIRRRGSSPQRHISSLGDEILSNERPHVRFSGTAPSGLYRERVESPVLFGRPSSPFGRPSSPSTTQTQNRKMLMELQDQVKSYKEELLKKDQLISQLSTVDATNSSRGLSQRSIEIAKLETVFGAERMSAETARGEAAALHVKVEHLQAQNKDLQIQVESKDDKIKEIRKEVEKYKENDARLSSLVQSLRDRLHEAESQSGSLEAAAGRCEVTISSLQKENREAQDRIVELESRLRSHLSEREEAEQKAAAAEKKYQEIWTHIGSALGEDGISPASSSSVDILVRKAKDIIAENAIMKGKLTSLHEALENTELETKASRETIMRLVSEVNREQNASSKYTVEMDNLRMERDNAIMSKRELEQEIKLLKERLDASQRAWNATRHELDEREKRLSHLDREARESSFSVRNYQTQYNAFRETLASILSDAFRTVPPSEDSIKDKIGQLLAANKDKESHIELLESKVKNLQEQFQNQYDLQKESEHRAHRLEVERRDIAERLHKYEADLAAGEVFRDGLRTDKENYLKFMEKMAEVMKMDRISSEIGFDMNGETLLTRAEQLVKLEADALADRSTHIYNLQRKIKTMKEQLESKDLHMDLLRKKIVALEEKLVGRSELEKERDGETIRVRKLQKQNEKYQVLLQEARVEITDLKAQLMDSTNLKIKTMEQEKELAGLEKTVSELEKIRHKQAKKIAGLKNDFEATENEFAEKKSSSLNTVQALSSELRTTKQLLEDTSKRERQLVDLRQVISRMLGLDVNTLAIPDYEIISRLEKLIQTHHAHTITAAGLESALEDMEDGFIRGYQDARVVLAATPRRSRSPTRAKTRARSMSPVRRDPRSY</sequence>
<evidence type="ECO:0000313" key="3">
    <source>
        <dbReference type="Proteomes" id="UP000085678"/>
    </source>
</evidence>
<dbReference type="InParanoid" id="A0A1S3J8Y0"/>
<dbReference type="PANTHER" id="PTHR18863:SF6">
    <property type="entry name" value="COILED-COIL DOMAIN-CONTAINING PROTEIN 170"/>
    <property type="match status" value="1"/>
</dbReference>
<feature type="region of interest" description="Disordered" evidence="2">
    <location>
        <begin position="1"/>
        <end position="52"/>
    </location>
</feature>
<dbReference type="STRING" id="7574.A0A1S3J8Y0"/>